<dbReference type="Proteomes" id="UP000323909">
    <property type="component" value="Unassembled WGS sequence"/>
</dbReference>
<dbReference type="PANTHER" id="PTHR32063:SF19">
    <property type="entry name" value="CATION EFFLUX SYSTEM PROTEIN CUSA"/>
    <property type="match status" value="1"/>
</dbReference>
<dbReference type="EMBL" id="VWXT01000403">
    <property type="protein sequence ID" value="KAA6173856.1"/>
    <property type="molecule type" value="Genomic_DNA"/>
</dbReference>
<comment type="caution">
    <text evidence="2">The sequence shown here is derived from an EMBL/GenBank/DDBJ whole genome shotgun (WGS) entry which is preliminary data.</text>
</comment>
<dbReference type="Gene3D" id="1.20.1640.10">
    <property type="entry name" value="Multidrug efflux transporter AcrB transmembrane domain"/>
    <property type="match status" value="1"/>
</dbReference>
<dbReference type="GO" id="GO:0005886">
    <property type="term" value="C:plasma membrane"/>
    <property type="evidence" value="ECO:0007669"/>
    <property type="project" value="TreeGrafter"/>
</dbReference>
<evidence type="ECO:0000313" key="2">
    <source>
        <dbReference type="EMBL" id="KAA6173856.1"/>
    </source>
</evidence>
<organism evidence="2 3">
    <name type="scientific">Pseudomonas veronii</name>
    <dbReference type="NCBI Taxonomy" id="76761"/>
    <lineage>
        <taxon>Bacteria</taxon>
        <taxon>Pseudomonadati</taxon>
        <taxon>Pseudomonadota</taxon>
        <taxon>Gammaproteobacteria</taxon>
        <taxon>Pseudomonadales</taxon>
        <taxon>Pseudomonadaceae</taxon>
        <taxon>Pseudomonas</taxon>
    </lineage>
</organism>
<name>A0A5M8ER16_PSEVE</name>
<gene>
    <name evidence="2" type="ORF">F3K53_22685</name>
</gene>
<keyword evidence="1" id="KW-1133">Transmembrane helix</keyword>
<reference evidence="2 3" key="1">
    <citation type="submission" date="2019-09" db="EMBL/GenBank/DDBJ databases">
        <title>Genomic sequencing of 4 copper resistant soil isolates.</title>
        <authorList>
            <person name="Havryliuk O."/>
        </authorList>
    </citation>
    <scope>NUCLEOTIDE SEQUENCE [LARGE SCALE GENOMIC DNA]</scope>
    <source>
        <strain evidence="2 3">UKR4</strain>
    </source>
</reference>
<dbReference type="InterPro" id="IPR001036">
    <property type="entry name" value="Acrflvin-R"/>
</dbReference>
<keyword evidence="1" id="KW-0812">Transmembrane</keyword>
<protein>
    <submittedName>
        <fullName evidence="2">CusA/CzcA family heavy metal efflux RND transporter</fullName>
    </submittedName>
</protein>
<dbReference type="RefSeq" id="WP_190300978.1">
    <property type="nucleotide sequence ID" value="NZ_VWXT01000403.1"/>
</dbReference>
<proteinExistence type="predicted"/>
<dbReference type="SUPFAM" id="SSF82866">
    <property type="entry name" value="Multidrug efflux transporter AcrB transmembrane domain"/>
    <property type="match status" value="1"/>
</dbReference>
<evidence type="ECO:0000256" key="1">
    <source>
        <dbReference type="SAM" id="Phobius"/>
    </source>
</evidence>
<keyword evidence="1" id="KW-0472">Membrane</keyword>
<sequence length="130" mass="13820">SVATGVGFIALAGVSAEFGVIMLLYLKNAWAEREDLGDRTEHGLMAAIREGAVQRVRPKAMTVAVIIAGLLPILLGSGTGSEVMSRIAAPMVGGMITAPLLSLFVIPAAYRLMRRRHLSVEPINPQEKVV</sequence>
<feature type="non-terminal residue" evidence="2">
    <location>
        <position position="1"/>
    </location>
</feature>
<dbReference type="PANTHER" id="PTHR32063">
    <property type="match status" value="1"/>
</dbReference>
<feature type="transmembrane region" description="Helical" evidence="1">
    <location>
        <begin position="6"/>
        <end position="26"/>
    </location>
</feature>
<dbReference type="AlphaFoldDB" id="A0A5M8ER16"/>
<dbReference type="GO" id="GO:0042910">
    <property type="term" value="F:xenobiotic transmembrane transporter activity"/>
    <property type="evidence" value="ECO:0007669"/>
    <property type="project" value="TreeGrafter"/>
</dbReference>
<feature type="transmembrane region" description="Helical" evidence="1">
    <location>
        <begin position="87"/>
        <end position="110"/>
    </location>
</feature>
<feature type="transmembrane region" description="Helical" evidence="1">
    <location>
        <begin position="60"/>
        <end position="81"/>
    </location>
</feature>
<dbReference type="Pfam" id="PF00873">
    <property type="entry name" value="ACR_tran"/>
    <property type="match status" value="1"/>
</dbReference>
<evidence type="ECO:0000313" key="3">
    <source>
        <dbReference type="Proteomes" id="UP000323909"/>
    </source>
</evidence>
<accession>A0A5M8ER16</accession>